<reference evidence="3 4" key="1">
    <citation type="journal article" date="2012" name="Science">
        <title>The Paleozoic origin of enzymatic lignin decomposition reconstructed from 31 fungal genomes.</title>
        <authorList>
            <person name="Floudas D."/>
            <person name="Binder M."/>
            <person name="Riley R."/>
            <person name="Barry K."/>
            <person name="Blanchette R.A."/>
            <person name="Henrissat B."/>
            <person name="Martinez A.T."/>
            <person name="Otillar R."/>
            <person name="Spatafora J.W."/>
            <person name="Yadav J.S."/>
            <person name="Aerts A."/>
            <person name="Benoit I."/>
            <person name="Boyd A."/>
            <person name="Carlson A."/>
            <person name="Copeland A."/>
            <person name="Coutinho P.M."/>
            <person name="de Vries R.P."/>
            <person name="Ferreira P."/>
            <person name="Findley K."/>
            <person name="Foster B."/>
            <person name="Gaskell J."/>
            <person name="Glotzer D."/>
            <person name="Gorecki P."/>
            <person name="Heitman J."/>
            <person name="Hesse C."/>
            <person name="Hori C."/>
            <person name="Igarashi K."/>
            <person name="Jurgens J.A."/>
            <person name="Kallen N."/>
            <person name="Kersten P."/>
            <person name="Kohler A."/>
            <person name="Kuees U."/>
            <person name="Kumar T.K.A."/>
            <person name="Kuo A."/>
            <person name="LaButti K."/>
            <person name="Larrondo L.F."/>
            <person name="Lindquist E."/>
            <person name="Ling A."/>
            <person name="Lombard V."/>
            <person name="Lucas S."/>
            <person name="Lundell T."/>
            <person name="Martin R."/>
            <person name="McLaughlin D.J."/>
            <person name="Morgenstern I."/>
            <person name="Morin E."/>
            <person name="Murat C."/>
            <person name="Nagy L.G."/>
            <person name="Nolan M."/>
            <person name="Ohm R.A."/>
            <person name="Patyshakuliyeva A."/>
            <person name="Rokas A."/>
            <person name="Ruiz-Duenas F.J."/>
            <person name="Sabat G."/>
            <person name="Salamov A."/>
            <person name="Samejima M."/>
            <person name="Schmutz J."/>
            <person name="Slot J.C."/>
            <person name="St John F."/>
            <person name="Stenlid J."/>
            <person name="Sun H."/>
            <person name="Sun S."/>
            <person name="Syed K."/>
            <person name="Tsang A."/>
            <person name="Wiebenga A."/>
            <person name="Young D."/>
            <person name="Pisabarro A."/>
            <person name="Eastwood D.C."/>
            <person name="Martin F."/>
            <person name="Cullen D."/>
            <person name="Grigoriev I.V."/>
            <person name="Hibbett D.S."/>
        </authorList>
    </citation>
    <scope>NUCLEOTIDE SEQUENCE [LARGE SCALE GENOMIC DNA]</scope>
    <source>
        <strain evidence="3 4">MD-104</strain>
    </source>
</reference>
<dbReference type="CDD" id="cd07233">
    <property type="entry name" value="GlxI_Zn"/>
    <property type="match status" value="1"/>
</dbReference>
<evidence type="ECO:0000259" key="2">
    <source>
        <dbReference type="Pfam" id="PF00903"/>
    </source>
</evidence>
<accession>A0A2H3JML9</accession>
<dbReference type="AlphaFoldDB" id="A0A2H3JML9"/>
<dbReference type="EMBL" id="KB467943">
    <property type="protein sequence ID" value="PCH38978.1"/>
    <property type="molecule type" value="Genomic_DNA"/>
</dbReference>
<feature type="domain" description="Glyoxalase/fosfomycin resistance/dioxygenase" evidence="2">
    <location>
        <begin position="50"/>
        <end position="121"/>
    </location>
</feature>
<dbReference type="GO" id="GO:0046872">
    <property type="term" value="F:metal ion binding"/>
    <property type="evidence" value="ECO:0007669"/>
    <property type="project" value="UniProtKB-KW"/>
</dbReference>
<dbReference type="OrthoDB" id="16820at2759"/>
<dbReference type="GO" id="GO:0004462">
    <property type="term" value="F:lactoylglutathione lyase activity"/>
    <property type="evidence" value="ECO:0007669"/>
    <property type="project" value="InterPro"/>
</dbReference>
<protein>
    <recommendedName>
        <fullName evidence="2">Glyoxalase/fosfomycin resistance/dioxygenase domain-containing protein</fullName>
    </recommendedName>
</protein>
<organism evidence="3 4">
    <name type="scientific">Wolfiporia cocos (strain MD-104)</name>
    <name type="common">Brown rot fungus</name>
    <dbReference type="NCBI Taxonomy" id="742152"/>
    <lineage>
        <taxon>Eukaryota</taxon>
        <taxon>Fungi</taxon>
        <taxon>Dikarya</taxon>
        <taxon>Basidiomycota</taxon>
        <taxon>Agaricomycotina</taxon>
        <taxon>Agaricomycetes</taxon>
        <taxon>Polyporales</taxon>
        <taxon>Phaeolaceae</taxon>
        <taxon>Wolfiporia</taxon>
    </lineage>
</organism>
<dbReference type="InterPro" id="IPR018146">
    <property type="entry name" value="Glyoxalase_1_CS"/>
</dbReference>
<gene>
    <name evidence="3" type="ORF">WOLCODRAFT_158507</name>
</gene>
<sequence length="122" mass="13194">MPAASETAGYKFNHTTIRVEDPRRPSPSFTLYFLAFDPSGGALTAREKKDSRFSREGVLDPSFGGYASGNTDRGRGFGHIAVTVPDVAVACERFERMGVTLKQKVSEGSMKTIAFILDPMGG</sequence>
<evidence type="ECO:0000256" key="1">
    <source>
        <dbReference type="ARBA" id="ARBA00022723"/>
    </source>
</evidence>
<dbReference type="SUPFAM" id="SSF54593">
    <property type="entry name" value="Glyoxalase/Bleomycin resistance protein/Dihydroxybiphenyl dioxygenase"/>
    <property type="match status" value="1"/>
</dbReference>
<dbReference type="PANTHER" id="PTHR10374:SF30">
    <property type="entry name" value="LACTOYLGLUTATHIONE LYASE"/>
    <property type="match status" value="1"/>
</dbReference>
<keyword evidence="4" id="KW-1185">Reference proteome</keyword>
<keyword evidence="1" id="KW-0479">Metal-binding</keyword>
<evidence type="ECO:0000313" key="3">
    <source>
        <dbReference type="EMBL" id="PCH38978.1"/>
    </source>
</evidence>
<dbReference type="Proteomes" id="UP000218811">
    <property type="component" value="Unassembled WGS sequence"/>
</dbReference>
<proteinExistence type="predicted"/>
<evidence type="ECO:0000313" key="4">
    <source>
        <dbReference type="Proteomes" id="UP000218811"/>
    </source>
</evidence>
<dbReference type="InterPro" id="IPR004360">
    <property type="entry name" value="Glyas_Fos-R_dOase_dom"/>
</dbReference>
<dbReference type="PANTHER" id="PTHR10374">
    <property type="entry name" value="LACTOYLGLUTATHIONE LYASE GLYOXALASE I"/>
    <property type="match status" value="1"/>
</dbReference>
<dbReference type="PROSITE" id="PS00935">
    <property type="entry name" value="GLYOXALASE_I_2"/>
    <property type="match status" value="1"/>
</dbReference>
<dbReference type="InterPro" id="IPR029068">
    <property type="entry name" value="Glyas_Bleomycin-R_OHBP_Dase"/>
</dbReference>
<name>A0A2H3JML9_WOLCO</name>
<dbReference type="STRING" id="742152.A0A2H3JML9"/>
<dbReference type="Gene3D" id="3.10.180.10">
    <property type="entry name" value="2,3-Dihydroxybiphenyl 1,2-Dioxygenase, domain 1"/>
    <property type="match status" value="1"/>
</dbReference>
<dbReference type="Pfam" id="PF00903">
    <property type="entry name" value="Glyoxalase"/>
    <property type="match status" value="1"/>
</dbReference>